<evidence type="ECO:0000256" key="5">
    <source>
        <dbReference type="ARBA" id="ARBA00012438"/>
    </source>
</evidence>
<feature type="transmembrane region" description="Helical" evidence="19">
    <location>
        <begin position="20"/>
        <end position="41"/>
    </location>
</feature>
<protein>
    <recommendedName>
        <fullName evidence="17">Signal transduction histidine-protein kinase/phosphatase MprB</fullName>
        <ecNumber evidence="5">2.7.13.3</ecNumber>
    </recommendedName>
    <alternativeName>
        <fullName evidence="18">Mycobacterial persistence regulator B</fullName>
    </alternativeName>
</protein>
<keyword evidence="10" id="KW-0378">Hydrolase</keyword>
<dbReference type="Pfam" id="PF02518">
    <property type="entry name" value="HATPase_c"/>
    <property type="match status" value="1"/>
</dbReference>
<comment type="caution">
    <text evidence="22">The sequence shown here is derived from an EMBL/GenBank/DDBJ whole genome shotgun (WGS) entry which is preliminary data.</text>
</comment>
<evidence type="ECO:0000256" key="8">
    <source>
        <dbReference type="ARBA" id="ARBA00022741"/>
    </source>
</evidence>
<evidence type="ECO:0000256" key="7">
    <source>
        <dbReference type="ARBA" id="ARBA00022679"/>
    </source>
</evidence>
<dbReference type="GO" id="GO:0000155">
    <property type="term" value="F:phosphorelay sensor kinase activity"/>
    <property type="evidence" value="ECO:0007669"/>
    <property type="project" value="InterPro"/>
</dbReference>
<keyword evidence="19" id="KW-0472">Membrane</keyword>
<feature type="domain" description="Histidine kinase" evidence="20">
    <location>
        <begin position="134"/>
        <end position="337"/>
    </location>
</feature>
<sequence length="343" mass="38884">MNRFATRYWLQDRPLSVQLWACLSLAEGLTLAAILLYVLLLLRPEEPGQWYRLAALFPLLLIANLFAAKLAARRITEPLERLAGNLERIKGKNWSEPVLQVARRDEIGTIVNTLSQIQRNVVELNEDEEFFYQSVSHGLKTPIMVIQNCCAAYQDGIYGSEAIDIIMKESLAVEAGIRKLLYVSSFDHMLGKQSDFRPVELRGLMEECRRRFRGNERGIRLEVDVPAGLTVSGNEAALQTVFDNLVENGLRYAASYIRMELTGEEEGGYLLTVENDGAPIPQPTLNVLFQKFYKGADGNFGLGLYIAKKIVQFHKGDIWASNWADGVRFQLLLRREDRMAGRR</sequence>
<dbReference type="PROSITE" id="PS50109">
    <property type="entry name" value="HIS_KIN"/>
    <property type="match status" value="1"/>
</dbReference>
<evidence type="ECO:0000313" key="23">
    <source>
        <dbReference type="Proteomes" id="UP000029585"/>
    </source>
</evidence>
<evidence type="ECO:0000256" key="9">
    <source>
        <dbReference type="ARBA" id="ARBA00022777"/>
    </source>
</evidence>
<dbReference type="GO" id="GO:0004721">
    <property type="term" value="F:phosphoprotein phosphatase activity"/>
    <property type="evidence" value="ECO:0007669"/>
    <property type="project" value="UniProtKB-KW"/>
</dbReference>
<comment type="catalytic activity">
    <reaction evidence="1">
        <text>ATP + protein L-histidine = ADP + protein N-phospho-L-histidine.</text>
        <dbReference type="EC" id="2.7.13.3"/>
    </reaction>
</comment>
<dbReference type="InterPro" id="IPR050980">
    <property type="entry name" value="2C_sensor_his_kinase"/>
</dbReference>
<comment type="cofactor">
    <cofactor evidence="3">
        <name>Mg(2+)</name>
        <dbReference type="ChEBI" id="CHEBI:18420"/>
    </cofactor>
</comment>
<keyword evidence="19" id="KW-0812">Transmembrane</keyword>
<keyword evidence="13" id="KW-0904">Protein phosphatase</keyword>
<dbReference type="InterPro" id="IPR003660">
    <property type="entry name" value="HAMP_dom"/>
</dbReference>
<proteinExistence type="predicted"/>
<dbReference type="InterPro" id="IPR036097">
    <property type="entry name" value="HisK_dim/P_sf"/>
</dbReference>
<dbReference type="InterPro" id="IPR004358">
    <property type="entry name" value="Sig_transdc_His_kin-like_C"/>
</dbReference>
<dbReference type="PATRIC" id="fig|742738.3.peg.2690"/>
<evidence type="ECO:0000256" key="6">
    <source>
        <dbReference type="ARBA" id="ARBA00022553"/>
    </source>
</evidence>
<name>A0A096CIL4_FLAPL</name>
<dbReference type="GO" id="GO:0005524">
    <property type="term" value="F:ATP binding"/>
    <property type="evidence" value="ECO:0007669"/>
    <property type="project" value="UniProtKB-KW"/>
</dbReference>
<keyword evidence="6" id="KW-0597">Phosphoprotein</keyword>
<keyword evidence="8" id="KW-0547">Nucleotide-binding</keyword>
<dbReference type="InterPro" id="IPR003594">
    <property type="entry name" value="HATPase_dom"/>
</dbReference>
<evidence type="ECO:0000256" key="1">
    <source>
        <dbReference type="ARBA" id="ARBA00000085"/>
    </source>
</evidence>
<organism evidence="22 23">
    <name type="scientific">Flavonifractor plautii 1_3_50AFAA</name>
    <dbReference type="NCBI Taxonomy" id="742738"/>
    <lineage>
        <taxon>Bacteria</taxon>
        <taxon>Bacillati</taxon>
        <taxon>Bacillota</taxon>
        <taxon>Clostridia</taxon>
        <taxon>Eubacteriales</taxon>
        <taxon>Oscillospiraceae</taxon>
        <taxon>Flavonifractor</taxon>
    </lineage>
</organism>
<keyword evidence="15" id="KW-0346">Stress response</keyword>
<dbReference type="RefSeq" id="WP_044941836.1">
    <property type="nucleotide sequence ID" value="NZ_KN174164.1"/>
</dbReference>
<dbReference type="Proteomes" id="UP000029585">
    <property type="component" value="Unassembled WGS sequence"/>
</dbReference>
<evidence type="ECO:0000256" key="4">
    <source>
        <dbReference type="ARBA" id="ARBA00004370"/>
    </source>
</evidence>
<evidence type="ECO:0000256" key="15">
    <source>
        <dbReference type="ARBA" id="ARBA00023016"/>
    </source>
</evidence>
<dbReference type="AlphaFoldDB" id="A0A096CIL4"/>
<dbReference type="SUPFAM" id="SSF158472">
    <property type="entry name" value="HAMP domain-like"/>
    <property type="match status" value="1"/>
</dbReference>
<comment type="cofactor">
    <cofactor evidence="2">
        <name>Mn(2+)</name>
        <dbReference type="ChEBI" id="CHEBI:29035"/>
    </cofactor>
</comment>
<keyword evidence="23" id="KW-1185">Reference proteome</keyword>
<evidence type="ECO:0000259" key="21">
    <source>
        <dbReference type="PROSITE" id="PS50885"/>
    </source>
</evidence>
<evidence type="ECO:0000313" key="22">
    <source>
        <dbReference type="EMBL" id="KGF54657.1"/>
    </source>
</evidence>
<dbReference type="Gene3D" id="1.10.287.130">
    <property type="match status" value="1"/>
</dbReference>
<dbReference type="SUPFAM" id="SSF47384">
    <property type="entry name" value="Homodimeric domain of signal transducing histidine kinase"/>
    <property type="match status" value="1"/>
</dbReference>
<evidence type="ECO:0000256" key="19">
    <source>
        <dbReference type="SAM" id="Phobius"/>
    </source>
</evidence>
<evidence type="ECO:0000256" key="17">
    <source>
        <dbReference type="ARBA" id="ARBA00040454"/>
    </source>
</evidence>
<accession>A0A096CIL4</accession>
<evidence type="ECO:0000256" key="14">
    <source>
        <dbReference type="ARBA" id="ARBA00023012"/>
    </source>
</evidence>
<evidence type="ECO:0000256" key="3">
    <source>
        <dbReference type="ARBA" id="ARBA00001946"/>
    </source>
</evidence>
<evidence type="ECO:0000256" key="10">
    <source>
        <dbReference type="ARBA" id="ARBA00022801"/>
    </source>
</evidence>
<reference evidence="22 23" key="1">
    <citation type="submission" date="2011-08" db="EMBL/GenBank/DDBJ databases">
        <title>The Genome Sequence of Clostridium orbiscindens 1_3_50AFAA.</title>
        <authorList>
            <consortium name="The Broad Institute Genome Sequencing Platform"/>
            <person name="Earl A."/>
            <person name="Ward D."/>
            <person name="Feldgarden M."/>
            <person name="Gevers D."/>
            <person name="Daigneault M."/>
            <person name="Strauss J."/>
            <person name="Allen-Vercoe E."/>
            <person name="Young S.K."/>
            <person name="Zeng Q."/>
            <person name="Gargeya S."/>
            <person name="Fitzgerald M."/>
            <person name="Haas B."/>
            <person name="Abouelleil A."/>
            <person name="Alvarado L."/>
            <person name="Arachchi H.M."/>
            <person name="Berlin A."/>
            <person name="Brown A."/>
            <person name="Chapman S.B."/>
            <person name="Chen Z."/>
            <person name="Dunbar C."/>
            <person name="Freedman E."/>
            <person name="Gearin G."/>
            <person name="Gellesch M."/>
            <person name="Goldberg J."/>
            <person name="Griggs A."/>
            <person name="Gujja S."/>
            <person name="Heiman D."/>
            <person name="Howarth C."/>
            <person name="Larson L."/>
            <person name="Lui A."/>
            <person name="MacDonald P.J.P."/>
            <person name="Montmayeur A."/>
            <person name="Murphy C."/>
            <person name="Neiman D."/>
            <person name="Pearson M."/>
            <person name="Priest M."/>
            <person name="Roberts A."/>
            <person name="Saif S."/>
            <person name="Shea T."/>
            <person name="Shenoy N."/>
            <person name="Sisk P."/>
            <person name="Stolte C."/>
            <person name="Sykes S."/>
            <person name="Wortman J."/>
            <person name="Nusbaum C."/>
            <person name="Birren B."/>
        </authorList>
    </citation>
    <scope>NUCLEOTIDE SEQUENCE [LARGE SCALE GENOMIC DNA]</scope>
    <source>
        <strain evidence="22 23">1_3_50AFAA</strain>
    </source>
</reference>
<evidence type="ECO:0000256" key="11">
    <source>
        <dbReference type="ARBA" id="ARBA00022840"/>
    </source>
</evidence>
<feature type="transmembrane region" description="Helical" evidence="19">
    <location>
        <begin position="53"/>
        <end position="72"/>
    </location>
</feature>
<evidence type="ECO:0000256" key="16">
    <source>
        <dbReference type="ARBA" id="ARBA00023211"/>
    </source>
</evidence>
<dbReference type="PANTHER" id="PTHR44936">
    <property type="entry name" value="SENSOR PROTEIN CREC"/>
    <property type="match status" value="1"/>
</dbReference>
<dbReference type="EMBL" id="ADLO01000082">
    <property type="protein sequence ID" value="KGF54657.1"/>
    <property type="molecule type" value="Genomic_DNA"/>
</dbReference>
<keyword evidence="7" id="KW-0808">Transferase</keyword>
<gene>
    <name evidence="22" type="ORF">HMPREF9460_02620</name>
</gene>
<dbReference type="PROSITE" id="PS50885">
    <property type="entry name" value="HAMP"/>
    <property type="match status" value="1"/>
</dbReference>
<dbReference type="SMART" id="SM00387">
    <property type="entry name" value="HATPase_c"/>
    <property type="match status" value="1"/>
</dbReference>
<evidence type="ECO:0000259" key="20">
    <source>
        <dbReference type="PROSITE" id="PS50109"/>
    </source>
</evidence>
<keyword evidence="11" id="KW-0067">ATP-binding</keyword>
<dbReference type="eggNOG" id="COG2205">
    <property type="taxonomic scope" value="Bacteria"/>
</dbReference>
<dbReference type="HOGENOM" id="CLU_000445_89_3_9"/>
<evidence type="ECO:0000256" key="13">
    <source>
        <dbReference type="ARBA" id="ARBA00022912"/>
    </source>
</evidence>
<dbReference type="InterPro" id="IPR036890">
    <property type="entry name" value="HATPase_C_sf"/>
</dbReference>
<keyword evidence="19" id="KW-1133">Transmembrane helix</keyword>
<evidence type="ECO:0000256" key="2">
    <source>
        <dbReference type="ARBA" id="ARBA00001936"/>
    </source>
</evidence>
<keyword evidence="9" id="KW-0418">Kinase</keyword>
<keyword evidence="12" id="KW-0460">Magnesium</keyword>
<dbReference type="GO" id="GO:0016020">
    <property type="term" value="C:membrane"/>
    <property type="evidence" value="ECO:0007669"/>
    <property type="project" value="UniProtKB-SubCell"/>
</dbReference>
<feature type="domain" description="HAMP" evidence="21">
    <location>
        <begin position="73"/>
        <end position="126"/>
    </location>
</feature>
<keyword evidence="14" id="KW-0902">Two-component regulatory system</keyword>
<dbReference type="PRINTS" id="PR00344">
    <property type="entry name" value="BCTRLSENSOR"/>
</dbReference>
<dbReference type="SUPFAM" id="SSF55874">
    <property type="entry name" value="ATPase domain of HSP90 chaperone/DNA topoisomerase II/histidine kinase"/>
    <property type="match status" value="1"/>
</dbReference>
<dbReference type="Gene3D" id="3.30.565.10">
    <property type="entry name" value="Histidine kinase-like ATPase, C-terminal domain"/>
    <property type="match status" value="1"/>
</dbReference>
<dbReference type="InterPro" id="IPR005467">
    <property type="entry name" value="His_kinase_dom"/>
</dbReference>
<dbReference type="EC" id="2.7.13.3" evidence="5"/>
<evidence type="ECO:0000256" key="18">
    <source>
        <dbReference type="ARBA" id="ARBA00041776"/>
    </source>
</evidence>
<comment type="subcellular location">
    <subcellularLocation>
        <location evidence="4">Membrane</location>
    </subcellularLocation>
</comment>
<keyword evidence="16" id="KW-0464">Manganese</keyword>
<dbReference type="PANTHER" id="PTHR44936:SF9">
    <property type="entry name" value="SENSOR PROTEIN CREC"/>
    <property type="match status" value="1"/>
</dbReference>
<evidence type="ECO:0000256" key="12">
    <source>
        <dbReference type="ARBA" id="ARBA00022842"/>
    </source>
</evidence>
<dbReference type="Pfam" id="PF00672">
    <property type="entry name" value="HAMP"/>
    <property type="match status" value="1"/>
</dbReference>